<dbReference type="NCBIfam" id="TIGR04283">
    <property type="entry name" value="glyco_like_mftF"/>
    <property type="match status" value="1"/>
</dbReference>
<name>A0ABT2NK71_9RHOB</name>
<evidence type="ECO:0000313" key="7">
    <source>
        <dbReference type="EMBL" id="MCT8329328.1"/>
    </source>
</evidence>
<dbReference type="InterPro" id="IPR026461">
    <property type="entry name" value="Trfase_2_rSAM/seldom_assoc"/>
</dbReference>
<protein>
    <submittedName>
        <fullName evidence="7">TIGR04283 family arsenosugar biosynthesis glycosyltransferase</fullName>
    </submittedName>
</protein>
<keyword evidence="8" id="KW-1185">Reference proteome</keyword>
<evidence type="ECO:0000256" key="1">
    <source>
        <dbReference type="ARBA" id="ARBA00004236"/>
    </source>
</evidence>
<evidence type="ECO:0000256" key="5">
    <source>
        <dbReference type="ARBA" id="ARBA00023136"/>
    </source>
</evidence>
<dbReference type="RefSeq" id="WP_261494754.1">
    <property type="nucleotide sequence ID" value="NZ_JAOCQF010000001.1"/>
</dbReference>
<comment type="subcellular location">
    <subcellularLocation>
        <location evidence="1">Cell membrane</location>
    </subcellularLocation>
</comment>
<reference evidence="8" key="1">
    <citation type="submission" date="2023-07" db="EMBL/GenBank/DDBJ databases">
        <title>Defluviimonas sediminis sp. nov., isolated from mangrove sediment.</title>
        <authorList>
            <person name="Liu L."/>
            <person name="Li J."/>
            <person name="Huang Y."/>
            <person name="Pan J."/>
            <person name="Li M."/>
        </authorList>
    </citation>
    <scope>NUCLEOTIDE SEQUENCE [LARGE SCALE GENOMIC DNA]</scope>
    <source>
        <strain evidence="8">FT324</strain>
    </source>
</reference>
<evidence type="ECO:0000259" key="6">
    <source>
        <dbReference type="Pfam" id="PF00535"/>
    </source>
</evidence>
<dbReference type="PANTHER" id="PTHR43646">
    <property type="entry name" value="GLYCOSYLTRANSFERASE"/>
    <property type="match status" value="1"/>
</dbReference>
<keyword evidence="5" id="KW-0472">Membrane</keyword>
<dbReference type="InterPro" id="IPR029044">
    <property type="entry name" value="Nucleotide-diphossugar_trans"/>
</dbReference>
<dbReference type="SUPFAM" id="SSF53448">
    <property type="entry name" value="Nucleotide-diphospho-sugar transferases"/>
    <property type="match status" value="1"/>
</dbReference>
<proteinExistence type="predicted"/>
<dbReference type="Pfam" id="PF00535">
    <property type="entry name" value="Glycos_transf_2"/>
    <property type="match status" value="1"/>
</dbReference>
<evidence type="ECO:0000256" key="2">
    <source>
        <dbReference type="ARBA" id="ARBA00022475"/>
    </source>
</evidence>
<dbReference type="Gene3D" id="3.90.550.10">
    <property type="entry name" value="Spore Coat Polysaccharide Biosynthesis Protein SpsA, Chain A"/>
    <property type="match status" value="1"/>
</dbReference>
<dbReference type="Proteomes" id="UP001205601">
    <property type="component" value="Unassembled WGS sequence"/>
</dbReference>
<organism evidence="7 8">
    <name type="scientific">Albidovulum sediminis</name>
    <dbReference type="NCBI Taxonomy" id="3066345"/>
    <lineage>
        <taxon>Bacteria</taxon>
        <taxon>Pseudomonadati</taxon>
        <taxon>Pseudomonadota</taxon>
        <taxon>Alphaproteobacteria</taxon>
        <taxon>Rhodobacterales</taxon>
        <taxon>Paracoccaceae</taxon>
        <taxon>Albidovulum</taxon>
    </lineage>
</organism>
<comment type="caution">
    <text evidence="7">The sequence shown here is derived from an EMBL/GenBank/DDBJ whole genome shotgun (WGS) entry which is preliminary data.</text>
</comment>
<dbReference type="CDD" id="cd02522">
    <property type="entry name" value="GT_2_like_a"/>
    <property type="match status" value="1"/>
</dbReference>
<evidence type="ECO:0000256" key="4">
    <source>
        <dbReference type="ARBA" id="ARBA00022679"/>
    </source>
</evidence>
<dbReference type="EMBL" id="JAOCQF010000001">
    <property type="protein sequence ID" value="MCT8329328.1"/>
    <property type="molecule type" value="Genomic_DNA"/>
</dbReference>
<evidence type="ECO:0000256" key="3">
    <source>
        <dbReference type="ARBA" id="ARBA00022676"/>
    </source>
</evidence>
<evidence type="ECO:0000313" key="8">
    <source>
        <dbReference type="Proteomes" id="UP001205601"/>
    </source>
</evidence>
<dbReference type="InterPro" id="IPR001173">
    <property type="entry name" value="Glyco_trans_2-like"/>
</dbReference>
<gene>
    <name evidence="7" type="ORF">N5I32_07370</name>
</gene>
<keyword evidence="2" id="KW-1003">Cell membrane</keyword>
<sequence>MPPSAEDSQAPLSVIVPVLNGARQLARTLDALRPARVEGLVREVIVVDGGSRDDSREVARTRGARVIDSAPGRGRQLRLGAAAAEAPWLFFLHADSRPDPDWIGTVRHFCASGHDDRAAVFRLRLDDTARTARMMERGVAWRTRALGLPYGDQGLLLSRRLYDAVGGYGDMPLMEDVDLVRRIGRRRILLLDQSMTTSAERYRGAGYGRRIARNLSILALYFAGVPPVRLARLYG</sequence>
<keyword evidence="3" id="KW-0328">Glycosyltransferase</keyword>
<dbReference type="PANTHER" id="PTHR43646:SF2">
    <property type="entry name" value="GLYCOSYLTRANSFERASE 2-LIKE DOMAIN-CONTAINING PROTEIN"/>
    <property type="match status" value="1"/>
</dbReference>
<accession>A0ABT2NK71</accession>
<keyword evidence="4" id="KW-0808">Transferase</keyword>
<feature type="domain" description="Glycosyltransferase 2-like" evidence="6">
    <location>
        <begin position="13"/>
        <end position="135"/>
    </location>
</feature>